<proteinExistence type="predicted"/>
<evidence type="ECO:0000259" key="2">
    <source>
        <dbReference type="Pfam" id="PF05598"/>
    </source>
</evidence>
<dbReference type="RefSeq" id="WP_346758617.1">
    <property type="nucleotide sequence ID" value="NZ_JAUJEB010000002.1"/>
</dbReference>
<dbReference type="Proteomes" id="UP001172083">
    <property type="component" value="Unassembled WGS sequence"/>
</dbReference>
<feature type="domain" description="Transposase InsH N-terminal" evidence="2">
    <location>
        <begin position="5"/>
        <end position="59"/>
    </location>
</feature>
<gene>
    <name evidence="4" type="ORF">QQ020_14510</name>
</gene>
<dbReference type="Pfam" id="PF05598">
    <property type="entry name" value="DUF772"/>
    <property type="match status" value="1"/>
</dbReference>
<evidence type="ECO:0000313" key="5">
    <source>
        <dbReference type="Proteomes" id="UP001172083"/>
    </source>
</evidence>
<evidence type="ECO:0000259" key="3">
    <source>
        <dbReference type="Pfam" id="PF13586"/>
    </source>
</evidence>
<reference evidence="4" key="1">
    <citation type="submission" date="2023-06" db="EMBL/GenBank/DDBJ databases">
        <title>Genomic of Agaribacillus aureum.</title>
        <authorList>
            <person name="Wang G."/>
        </authorList>
    </citation>
    <scope>NUCLEOTIDE SEQUENCE</scope>
    <source>
        <strain evidence="4">BMA12</strain>
    </source>
</reference>
<feature type="domain" description="Transposase DDE" evidence="3">
    <location>
        <begin position="60"/>
        <end position="139"/>
    </location>
</feature>
<keyword evidence="1" id="KW-1133">Transmembrane helix</keyword>
<organism evidence="4 5">
    <name type="scientific">Agaribacillus aureus</name>
    <dbReference type="NCBI Taxonomy" id="3051825"/>
    <lineage>
        <taxon>Bacteria</taxon>
        <taxon>Pseudomonadati</taxon>
        <taxon>Bacteroidota</taxon>
        <taxon>Cytophagia</taxon>
        <taxon>Cytophagales</taxon>
        <taxon>Splendidivirgaceae</taxon>
        <taxon>Agaribacillus</taxon>
    </lineage>
</organism>
<accession>A0ABT8L6H0</accession>
<evidence type="ECO:0000313" key="4">
    <source>
        <dbReference type="EMBL" id="MDN5213278.1"/>
    </source>
</evidence>
<keyword evidence="5" id="KW-1185">Reference proteome</keyword>
<dbReference type="InterPro" id="IPR025668">
    <property type="entry name" value="Tnp_DDE_dom"/>
</dbReference>
<feature type="transmembrane region" description="Helical" evidence="1">
    <location>
        <begin position="129"/>
        <end position="154"/>
    </location>
</feature>
<comment type="caution">
    <text evidence="4">The sequence shown here is derived from an EMBL/GenBank/DDBJ whole genome shotgun (WGS) entry which is preliminary data.</text>
</comment>
<sequence length="157" mass="17718">MNCSRSFDNRYAPKLTGRPPLNPRVVIGALIIKHLCNLDDREIVAQITENIYMQYFLGYVYCTRDNRRWLKSKNIKLAAKPLGRPSAQAVEDHVRPGEQNPIEGKFEQAKNGYGMNRIRARLKQTSQSLIASIILVLNLVKLAGMTSLCLSFSANPN</sequence>
<dbReference type="Pfam" id="PF13586">
    <property type="entry name" value="DDE_Tnp_1_2"/>
    <property type="match status" value="1"/>
</dbReference>
<protein>
    <submittedName>
        <fullName evidence="4">Transposase</fullName>
    </submittedName>
</protein>
<dbReference type="InterPro" id="IPR008490">
    <property type="entry name" value="Transposase_InsH_N"/>
</dbReference>
<evidence type="ECO:0000256" key="1">
    <source>
        <dbReference type="SAM" id="Phobius"/>
    </source>
</evidence>
<name>A0ABT8L6H0_9BACT</name>
<keyword evidence="1" id="KW-0472">Membrane</keyword>
<dbReference type="EMBL" id="JAUJEB010000002">
    <property type="protein sequence ID" value="MDN5213278.1"/>
    <property type="molecule type" value="Genomic_DNA"/>
</dbReference>
<keyword evidence="1" id="KW-0812">Transmembrane</keyword>